<dbReference type="Proteomes" id="UP001057561">
    <property type="component" value="Chromosome"/>
</dbReference>
<gene>
    <name evidence="2" type="ORF">NG743_10640</name>
</gene>
<feature type="domain" description="AAA+ ATPase" evidence="1">
    <location>
        <begin position="22"/>
        <end position="383"/>
    </location>
</feature>
<accession>A0ABY5M2U4</accession>
<dbReference type="InterPro" id="IPR003593">
    <property type="entry name" value="AAA+_ATPase"/>
</dbReference>
<dbReference type="PANTHER" id="PTHR32182">
    <property type="entry name" value="DNA REPLICATION AND REPAIR PROTEIN RECF"/>
    <property type="match status" value="1"/>
</dbReference>
<dbReference type="SMART" id="SM00382">
    <property type="entry name" value="AAA"/>
    <property type="match status" value="1"/>
</dbReference>
<dbReference type="InterPro" id="IPR041685">
    <property type="entry name" value="AAA_GajA/Old/RecF-like"/>
</dbReference>
<evidence type="ECO:0000313" key="3">
    <source>
        <dbReference type="Proteomes" id="UP001057561"/>
    </source>
</evidence>
<organism evidence="2 3">
    <name type="scientific">Dolichospermum heterosporum TAC447</name>
    <dbReference type="NCBI Taxonomy" id="747523"/>
    <lineage>
        <taxon>Bacteria</taxon>
        <taxon>Bacillati</taxon>
        <taxon>Cyanobacteriota</taxon>
        <taxon>Cyanophyceae</taxon>
        <taxon>Nostocales</taxon>
        <taxon>Aphanizomenonaceae</taxon>
        <taxon>Dolichospermum</taxon>
        <taxon>Dolichospermum heterosporum</taxon>
    </lineage>
</organism>
<reference evidence="2" key="1">
    <citation type="submission" date="2022-06" db="EMBL/GenBank/DDBJ databases">
        <title>Nostosin G and Spiroidesin B from the Cyanobacterium Dolichospermum sp. NIES-1697.</title>
        <authorList>
            <person name="Phan C.-S."/>
            <person name="Mehjabin J.J."/>
            <person name="Anas A.R.J."/>
            <person name="Hayasaka M."/>
            <person name="Onoki R."/>
            <person name="Wang J."/>
            <person name="Umezawa T."/>
            <person name="Washio K."/>
            <person name="Morikawa M."/>
            <person name="Okino T."/>
        </authorList>
    </citation>
    <scope>NUCLEOTIDE SEQUENCE</scope>
    <source>
        <strain evidence="2">NIES-1697</strain>
    </source>
</reference>
<dbReference type="EMBL" id="CP099464">
    <property type="protein sequence ID" value="UUO17397.1"/>
    <property type="molecule type" value="Genomic_DNA"/>
</dbReference>
<dbReference type="SUPFAM" id="SSF52540">
    <property type="entry name" value="P-loop containing nucleoside triphosphate hydrolases"/>
    <property type="match status" value="1"/>
</dbReference>
<sequence>MRIEELHLQNFRGFRELKLTLPSDLAVFIGVNGSGKSSILDSIAIFLSQYVYQLRSGDKFDLKDDDININSNTVSISTLVKVDSQNKLDWKICKKRDKTQLEIYTKEIDNYAKETISKLTDSSDDLSNFLIENSIIETDDNYNHCPLPIIVYYQTNRIFIKSSAINEISEEERENTYGSRLIGYQKAFSGNINDFRDFLYWFKEEEEYENEVRLTQDTNFRNPRLQIIRKVLETFLENFPNAEFSDLHIVRANSKREGGIRRLSKPSLVIKKNGENFKLDQLSDGEKTLLMIVVDIARRLAILNPSINNPAELLEKGTGIILIDEIDLHLHPQWQRIVIPSFRKTFPNCQFIVTTHSPQVLSEVNRENVFILEDSEIVELTPHTFGRDSNSILSEVMGVEKRPVKMQERIDKCFEMIDNDNLEEAKLELQKLSESLGNNDPDMVQAYTLIDFLNRVE</sequence>
<name>A0ABY5M2U4_9CYAN</name>
<evidence type="ECO:0000259" key="1">
    <source>
        <dbReference type="SMART" id="SM00382"/>
    </source>
</evidence>
<proteinExistence type="predicted"/>
<dbReference type="RefSeq" id="WP_027402797.1">
    <property type="nucleotide sequence ID" value="NZ_CP099464.1"/>
</dbReference>
<dbReference type="Pfam" id="PF13175">
    <property type="entry name" value="AAA_15"/>
    <property type="match status" value="1"/>
</dbReference>
<dbReference type="Gene3D" id="3.40.50.300">
    <property type="entry name" value="P-loop containing nucleotide triphosphate hydrolases"/>
    <property type="match status" value="1"/>
</dbReference>
<evidence type="ECO:0000313" key="2">
    <source>
        <dbReference type="EMBL" id="UUO17397.1"/>
    </source>
</evidence>
<keyword evidence="3" id="KW-1185">Reference proteome</keyword>
<dbReference type="PANTHER" id="PTHR32182:SF23">
    <property type="entry name" value="ATP BINDING PROTEIN"/>
    <property type="match status" value="1"/>
</dbReference>
<dbReference type="InterPro" id="IPR027417">
    <property type="entry name" value="P-loop_NTPase"/>
</dbReference>
<protein>
    <submittedName>
        <fullName evidence="2">AAA family ATPase</fullName>
    </submittedName>
</protein>